<evidence type="ECO:0000313" key="2">
    <source>
        <dbReference type="Proteomes" id="UP001595907"/>
    </source>
</evidence>
<keyword evidence="2" id="KW-1185">Reference proteome</keyword>
<dbReference type="Pfam" id="PF13177">
    <property type="entry name" value="DNA_pol3_delta2"/>
    <property type="match status" value="2"/>
</dbReference>
<dbReference type="GO" id="GO:0005524">
    <property type="term" value="F:ATP binding"/>
    <property type="evidence" value="ECO:0007669"/>
    <property type="project" value="UniProtKB-KW"/>
</dbReference>
<keyword evidence="1" id="KW-0547">Nucleotide-binding</keyword>
<accession>A0ABV8QS22</accession>
<dbReference type="InterPro" id="IPR027417">
    <property type="entry name" value="P-loop_NTPase"/>
</dbReference>
<name>A0ABV8QS22_9BACT</name>
<dbReference type="PANTHER" id="PTHR11669:SF8">
    <property type="entry name" value="DNA POLYMERASE III SUBUNIT DELTA"/>
    <property type="match status" value="1"/>
</dbReference>
<organism evidence="1 2">
    <name type="scientific">Ferruginibacter yonginensis</name>
    <dbReference type="NCBI Taxonomy" id="1310416"/>
    <lineage>
        <taxon>Bacteria</taxon>
        <taxon>Pseudomonadati</taxon>
        <taxon>Bacteroidota</taxon>
        <taxon>Chitinophagia</taxon>
        <taxon>Chitinophagales</taxon>
        <taxon>Chitinophagaceae</taxon>
        <taxon>Ferruginibacter</taxon>
    </lineage>
</organism>
<gene>
    <name evidence="1" type="ORF">ACFOWM_07070</name>
</gene>
<dbReference type="SUPFAM" id="SSF52540">
    <property type="entry name" value="P-loop containing nucleoside triphosphate hydrolases"/>
    <property type="match status" value="1"/>
</dbReference>
<sequence length="409" mass="46138">MHFNDVIGQQALKQQLTHMIQQNRLSHALLFLGKEGVGALPLAIAFAQYICCENNPLQTNKKKEAPAAASLFGEEPAIATNTDPASFTEACGICSSCTKAAQLVHPDIHFSYPTVTLKSGDKPISTNFITQWRKFIAAQPYGNVYDWLQEINTENKQGNITAEECNDIIRKMSLKSFESAYKILIMWMPEMLGKNGNKLLKLIEEPPPDTLFILVAENDALILPTILSRTQLVKVPLLQPADIQQALVTQQHLPLHTAKQIASICEGNYHEALQQLQHADDNWETMLKEWLNATVRFNAAAQVKWIDETAKIGREKQKQFLKYFTHILEQSIRYSANPTLLSEHTSDSIISFAQKFNKMCDATQLEAIAQMLSEAAYYIERNANAKMLFHALTIRLYHIITNKSLILIQ</sequence>
<dbReference type="InterPro" id="IPR050238">
    <property type="entry name" value="DNA_Rep/Repair_Clamp_Loader"/>
</dbReference>
<dbReference type="Gene3D" id="3.40.50.300">
    <property type="entry name" value="P-loop containing nucleotide triphosphate hydrolases"/>
    <property type="match status" value="1"/>
</dbReference>
<dbReference type="PANTHER" id="PTHR11669">
    <property type="entry name" value="REPLICATION FACTOR C / DNA POLYMERASE III GAMMA-TAU SUBUNIT"/>
    <property type="match status" value="1"/>
</dbReference>
<evidence type="ECO:0000313" key="1">
    <source>
        <dbReference type="EMBL" id="MFC4262631.1"/>
    </source>
</evidence>
<comment type="caution">
    <text evidence="1">The sequence shown here is derived from an EMBL/GenBank/DDBJ whole genome shotgun (WGS) entry which is preliminary data.</text>
</comment>
<keyword evidence="1" id="KW-0067">ATP-binding</keyword>
<dbReference type="Proteomes" id="UP001595907">
    <property type="component" value="Unassembled WGS sequence"/>
</dbReference>
<dbReference type="EMBL" id="JBHSCZ010000001">
    <property type="protein sequence ID" value="MFC4262631.1"/>
    <property type="molecule type" value="Genomic_DNA"/>
</dbReference>
<reference evidence="2" key="1">
    <citation type="journal article" date="2019" name="Int. J. Syst. Evol. Microbiol.">
        <title>The Global Catalogue of Microorganisms (GCM) 10K type strain sequencing project: providing services to taxonomists for standard genome sequencing and annotation.</title>
        <authorList>
            <consortium name="The Broad Institute Genomics Platform"/>
            <consortium name="The Broad Institute Genome Sequencing Center for Infectious Disease"/>
            <person name="Wu L."/>
            <person name="Ma J."/>
        </authorList>
    </citation>
    <scope>NUCLEOTIDE SEQUENCE [LARGE SCALE GENOMIC DNA]</scope>
    <source>
        <strain evidence="2">CECT 8289</strain>
    </source>
</reference>
<proteinExistence type="predicted"/>
<dbReference type="RefSeq" id="WP_379708237.1">
    <property type="nucleotide sequence ID" value="NZ_JBHSCZ010000001.1"/>
</dbReference>
<protein>
    <submittedName>
        <fullName evidence="1">ATP-binding protein</fullName>
    </submittedName>
</protein>